<sequence>MLPPHRWPFAAAAHCSYSSLNTLFALYTQRRAVLRPAIFLPVLRQQIWRTKLSPKSRKTYPSSHHLVQVKFDYYGHVYCESNITSLLLFNRHYTQVGKLSPQLNPELAMTSVEDYTTSTLNYLYIDYIFTCQQFLSKEVGGVTGDQSLINPIYVAVDSDMKLTSEKQIILHSNYFDSSLEPYGLEVKLEIINIRSCIVNFVEYIF</sequence>
<accession>A0A6G0ZG15</accession>
<evidence type="ECO:0000313" key="1">
    <source>
        <dbReference type="EMBL" id="KAF0769743.1"/>
    </source>
</evidence>
<name>A0A6G0ZG15_APHCR</name>
<dbReference type="EMBL" id="VUJU01000541">
    <property type="protein sequence ID" value="KAF0769743.1"/>
    <property type="molecule type" value="Genomic_DNA"/>
</dbReference>
<dbReference type="AlphaFoldDB" id="A0A6G0ZG15"/>
<protein>
    <submittedName>
        <fullName evidence="1">Uncharacterized protein</fullName>
    </submittedName>
</protein>
<evidence type="ECO:0000313" key="2">
    <source>
        <dbReference type="Proteomes" id="UP000478052"/>
    </source>
</evidence>
<keyword evidence="2" id="KW-1185">Reference proteome</keyword>
<gene>
    <name evidence="1" type="ORF">FWK35_00010670</name>
</gene>
<dbReference type="Proteomes" id="UP000478052">
    <property type="component" value="Unassembled WGS sequence"/>
</dbReference>
<reference evidence="1 2" key="1">
    <citation type="submission" date="2019-08" db="EMBL/GenBank/DDBJ databases">
        <title>Whole genome of Aphis craccivora.</title>
        <authorList>
            <person name="Voronova N.V."/>
            <person name="Shulinski R.S."/>
            <person name="Bandarenka Y.V."/>
            <person name="Zhorov D.G."/>
            <person name="Warner D."/>
        </authorList>
    </citation>
    <scope>NUCLEOTIDE SEQUENCE [LARGE SCALE GENOMIC DNA]</scope>
    <source>
        <strain evidence="1">180601</strain>
        <tissue evidence="1">Whole Body</tissue>
    </source>
</reference>
<organism evidence="1 2">
    <name type="scientific">Aphis craccivora</name>
    <name type="common">Cowpea aphid</name>
    <dbReference type="NCBI Taxonomy" id="307492"/>
    <lineage>
        <taxon>Eukaryota</taxon>
        <taxon>Metazoa</taxon>
        <taxon>Ecdysozoa</taxon>
        <taxon>Arthropoda</taxon>
        <taxon>Hexapoda</taxon>
        <taxon>Insecta</taxon>
        <taxon>Pterygota</taxon>
        <taxon>Neoptera</taxon>
        <taxon>Paraneoptera</taxon>
        <taxon>Hemiptera</taxon>
        <taxon>Sternorrhyncha</taxon>
        <taxon>Aphidomorpha</taxon>
        <taxon>Aphidoidea</taxon>
        <taxon>Aphididae</taxon>
        <taxon>Aphidini</taxon>
        <taxon>Aphis</taxon>
        <taxon>Aphis</taxon>
    </lineage>
</organism>
<dbReference type="OrthoDB" id="10662014at2759"/>
<comment type="caution">
    <text evidence="1">The sequence shown here is derived from an EMBL/GenBank/DDBJ whole genome shotgun (WGS) entry which is preliminary data.</text>
</comment>
<proteinExistence type="predicted"/>